<feature type="region of interest" description="Disordered" evidence="1">
    <location>
        <begin position="39"/>
        <end position="108"/>
    </location>
</feature>
<keyword evidence="2" id="KW-1133">Transmembrane helix</keyword>
<accession>A0A1U7LP05</accession>
<protein>
    <submittedName>
        <fullName evidence="3">Uncharacterized protein</fullName>
    </submittedName>
</protein>
<evidence type="ECO:0000313" key="3">
    <source>
        <dbReference type="EMBL" id="OLL24396.1"/>
    </source>
</evidence>
<proteinExistence type="predicted"/>
<feature type="compositionally biased region" description="Polar residues" evidence="1">
    <location>
        <begin position="121"/>
        <end position="135"/>
    </location>
</feature>
<dbReference type="Proteomes" id="UP000186594">
    <property type="component" value="Unassembled WGS sequence"/>
</dbReference>
<dbReference type="EMBL" id="LXFE01000834">
    <property type="protein sequence ID" value="OLL24396.1"/>
    <property type="molecule type" value="Genomic_DNA"/>
</dbReference>
<keyword evidence="4" id="KW-1185">Reference proteome</keyword>
<reference evidence="3 4" key="1">
    <citation type="submission" date="2016-04" db="EMBL/GenBank/DDBJ databases">
        <title>Evolutionary innovation and constraint leading to complex multicellularity in the Ascomycota.</title>
        <authorList>
            <person name="Cisse O."/>
            <person name="Nguyen A."/>
            <person name="Hewitt D.A."/>
            <person name="Jedd G."/>
            <person name="Stajich J.E."/>
        </authorList>
    </citation>
    <scope>NUCLEOTIDE SEQUENCE [LARGE SCALE GENOMIC DNA]</scope>
    <source>
        <strain evidence="3 4">DAH-3</strain>
    </source>
</reference>
<name>A0A1U7LP05_NEOID</name>
<comment type="caution">
    <text evidence="3">The sequence shown here is derived from an EMBL/GenBank/DDBJ whole genome shotgun (WGS) entry which is preliminary data.</text>
</comment>
<evidence type="ECO:0000256" key="1">
    <source>
        <dbReference type="SAM" id="MobiDB-lite"/>
    </source>
</evidence>
<feature type="compositionally biased region" description="Low complexity" evidence="1">
    <location>
        <begin position="96"/>
        <end position="108"/>
    </location>
</feature>
<sequence>MSASIIVNWSVFLVIGGSFFFYYNPQTLRKIWPHDHSHHHATKVDLPGNFPSEIQRKRKKRAADKTKSETTATDSDSTSAVRELRLSERSSESSRRPSSSRSAGSSRAIYTMLESTGSSRTLVITSSGSDANANTAKKPKIEQKLTKKQRQNQKKREEQKAMKAQFEAERQHKLRLHQRKLDSDLLKNMPRTRSDIQQAQLENPWVLGSKQDKDSSTILTEKRQLPENVIIPIVVERNESGDEEVWEDHKAFERIQQESDNGWQIVGKPKRK</sequence>
<feature type="compositionally biased region" description="Basic and acidic residues" evidence="1">
    <location>
        <begin position="82"/>
        <end position="95"/>
    </location>
</feature>
<keyword evidence="2" id="KW-0812">Transmembrane</keyword>
<keyword evidence="2" id="KW-0472">Membrane</keyword>
<evidence type="ECO:0000313" key="4">
    <source>
        <dbReference type="Proteomes" id="UP000186594"/>
    </source>
</evidence>
<feature type="transmembrane region" description="Helical" evidence="2">
    <location>
        <begin position="6"/>
        <end position="23"/>
    </location>
</feature>
<dbReference type="AlphaFoldDB" id="A0A1U7LP05"/>
<gene>
    <name evidence="3" type="ORF">NEOLI_001593</name>
</gene>
<organism evidence="3 4">
    <name type="scientific">Neolecta irregularis (strain DAH-3)</name>
    <dbReference type="NCBI Taxonomy" id="1198029"/>
    <lineage>
        <taxon>Eukaryota</taxon>
        <taxon>Fungi</taxon>
        <taxon>Dikarya</taxon>
        <taxon>Ascomycota</taxon>
        <taxon>Taphrinomycotina</taxon>
        <taxon>Neolectales</taxon>
        <taxon>Neolectaceae</taxon>
        <taxon>Neolecta</taxon>
    </lineage>
</organism>
<evidence type="ECO:0000256" key="2">
    <source>
        <dbReference type="SAM" id="Phobius"/>
    </source>
</evidence>
<feature type="compositionally biased region" description="Low complexity" evidence="1">
    <location>
        <begin position="69"/>
        <end position="81"/>
    </location>
</feature>
<feature type="region of interest" description="Disordered" evidence="1">
    <location>
        <begin position="121"/>
        <end position="160"/>
    </location>
</feature>